<accession>A0A6C0HLD7</accession>
<feature type="coiled-coil region" evidence="1">
    <location>
        <begin position="157"/>
        <end position="193"/>
    </location>
</feature>
<evidence type="ECO:0000256" key="1">
    <source>
        <dbReference type="SAM" id="Coils"/>
    </source>
</evidence>
<evidence type="ECO:0000313" key="2">
    <source>
        <dbReference type="EMBL" id="QHT81498.1"/>
    </source>
</evidence>
<dbReference type="AlphaFoldDB" id="A0A6C0HLD7"/>
<feature type="coiled-coil region" evidence="1">
    <location>
        <begin position="220"/>
        <end position="247"/>
    </location>
</feature>
<proteinExistence type="predicted"/>
<organism evidence="2">
    <name type="scientific">viral metagenome</name>
    <dbReference type="NCBI Taxonomy" id="1070528"/>
    <lineage>
        <taxon>unclassified sequences</taxon>
        <taxon>metagenomes</taxon>
        <taxon>organismal metagenomes</taxon>
    </lineage>
</organism>
<reference evidence="2" key="1">
    <citation type="journal article" date="2020" name="Nature">
        <title>Giant virus diversity and host interactions through global metagenomics.</title>
        <authorList>
            <person name="Schulz F."/>
            <person name="Roux S."/>
            <person name="Paez-Espino D."/>
            <person name="Jungbluth S."/>
            <person name="Walsh D.A."/>
            <person name="Denef V.J."/>
            <person name="McMahon K.D."/>
            <person name="Konstantinidis K.T."/>
            <person name="Eloe-Fadrosh E.A."/>
            <person name="Kyrpides N.C."/>
            <person name="Woyke T."/>
        </authorList>
    </citation>
    <scope>NUCLEOTIDE SEQUENCE</scope>
    <source>
        <strain evidence="2">GVMAG-M-3300023184-13</strain>
    </source>
</reference>
<name>A0A6C0HLD7_9ZZZZ</name>
<dbReference type="EMBL" id="MN739983">
    <property type="protein sequence ID" value="QHT81498.1"/>
    <property type="molecule type" value="Genomic_DNA"/>
</dbReference>
<protein>
    <submittedName>
        <fullName evidence="2">Uncharacterized protein</fullName>
    </submittedName>
</protein>
<keyword evidence="1" id="KW-0175">Coiled coil</keyword>
<sequence>MPASAPAPSAISAVPNSLAASAAPAASKPLVAPIELKASTQELSTQNLTPDYKQQQTDAKTQLDEEIKNLKAQQQPSNRKNRAKYDENLKKEVQKLYFKKRIIDFNLSYLTQKEKMRKLLSEAVDNGIDTNDVSEITRKTEALKAAYLTTHGEYEAAVLKETEAENALDEIKTQQQQKQQQQQQSQMNKTQKKAAVEAALVVKTAELAVTTANRYKIGRLKALESACYALEDNTKELTEKIREKKNATLFNEGVENPDPPQFTSLKSLKMLSSPSSEINEEYINSQAVKILILNKKAENLQLTKTQSKAFKAQTPQNIEKEVLKLTQTAAIIDYDLKYLIAQKKAATLNLANPMPEIAQYLQARTAFDVAYNNSANETKIAIQLRKVSDASYRLEQTINKRSSSTGLGSGFWAGLGSITFAGLI</sequence>